<organism evidence="1">
    <name type="scientific">mine drainage metagenome</name>
    <dbReference type="NCBI Taxonomy" id="410659"/>
    <lineage>
        <taxon>unclassified sequences</taxon>
        <taxon>metagenomes</taxon>
        <taxon>ecological metagenomes</taxon>
    </lineage>
</organism>
<proteinExistence type="predicted"/>
<dbReference type="AlphaFoldDB" id="A0A1J5PQU1"/>
<gene>
    <name evidence="1" type="ORF">GALL_452030</name>
</gene>
<evidence type="ECO:0000313" key="1">
    <source>
        <dbReference type="EMBL" id="OIQ73160.1"/>
    </source>
</evidence>
<dbReference type="EMBL" id="MLJW01002980">
    <property type="protein sequence ID" value="OIQ73160.1"/>
    <property type="molecule type" value="Genomic_DNA"/>
</dbReference>
<sequence length="83" mass="9387">MILETHGLLAKNSADALLRHATKQHLHRLHAQTLTRRVGGVKERQLKPLTQLFPAQPSIQTEQHLKHRPAAHRTLLLRIGGET</sequence>
<protein>
    <submittedName>
        <fullName evidence="1">Uncharacterized protein</fullName>
    </submittedName>
</protein>
<comment type="caution">
    <text evidence="1">The sequence shown here is derived from an EMBL/GenBank/DDBJ whole genome shotgun (WGS) entry which is preliminary data.</text>
</comment>
<accession>A0A1J5PQU1</accession>
<name>A0A1J5PQU1_9ZZZZ</name>
<reference evidence="1" key="1">
    <citation type="submission" date="2016-10" db="EMBL/GenBank/DDBJ databases">
        <title>Sequence of Gallionella enrichment culture.</title>
        <authorList>
            <person name="Poehlein A."/>
            <person name="Muehling M."/>
            <person name="Daniel R."/>
        </authorList>
    </citation>
    <scope>NUCLEOTIDE SEQUENCE</scope>
</reference>